<evidence type="ECO:0000256" key="3">
    <source>
        <dbReference type="ARBA" id="ARBA00022737"/>
    </source>
</evidence>
<feature type="repeat" description="WD" evidence="5">
    <location>
        <begin position="224"/>
        <end position="266"/>
    </location>
</feature>
<dbReference type="GO" id="GO:0016239">
    <property type="term" value="P:positive regulation of macroautophagy"/>
    <property type="evidence" value="ECO:0007669"/>
    <property type="project" value="TreeGrafter"/>
</dbReference>
<evidence type="ECO:0000256" key="4">
    <source>
        <dbReference type="ARBA" id="ARBA00040269"/>
    </source>
</evidence>
<dbReference type="GO" id="GO:1904263">
    <property type="term" value="P:positive regulation of TORC1 signaling"/>
    <property type="evidence" value="ECO:0007669"/>
    <property type="project" value="TreeGrafter"/>
</dbReference>
<proteinExistence type="inferred from homology"/>
<organism evidence="7 8">
    <name type="scientific">Caerostris darwini</name>
    <dbReference type="NCBI Taxonomy" id="1538125"/>
    <lineage>
        <taxon>Eukaryota</taxon>
        <taxon>Metazoa</taxon>
        <taxon>Ecdysozoa</taxon>
        <taxon>Arthropoda</taxon>
        <taxon>Chelicerata</taxon>
        <taxon>Arachnida</taxon>
        <taxon>Araneae</taxon>
        <taxon>Araneomorphae</taxon>
        <taxon>Entelegynae</taxon>
        <taxon>Araneoidea</taxon>
        <taxon>Araneidae</taxon>
        <taxon>Caerostris</taxon>
    </lineage>
</organism>
<dbReference type="InterPro" id="IPR001680">
    <property type="entry name" value="WD40_rpt"/>
</dbReference>
<feature type="region of interest" description="Disordered" evidence="6">
    <location>
        <begin position="617"/>
        <end position="651"/>
    </location>
</feature>
<reference evidence="7 8" key="1">
    <citation type="submission" date="2021-06" db="EMBL/GenBank/DDBJ databases">
        <title>Caerostris darwini draft genome.</title>
        <authorList>
            <person name="Kono N."/>
            <person name="Arakawa K."/>
        </authorList>
    </citation>
    <scope>NUCLEOTIDE SEQUENCE [LARGE SCALE GENOMIC DNA]</scope>
</reference>
<evidence type="ECO:0000313" key="8">
    <source>
        <dbReference type="Proteomes" id="UP001054837"/>
    </source>
</evidence>
<dbReference type="PROSITE" id="PS50082">
    <property type="entry name" value="WD_REPEATS_2"/>
    <property type="match status" value="2"/>
</dbReference>
<gene>
    <name evidence="7" type="primary">wdr24</name>
    <name evidence="7" type="ORF">CDAR_409362</name>
</gene>
<evidence type="ECO:0000313" key="7">
    <source>
        <dbReference type="EMBL" id="GIY55610.1"/>
    </source>
</evidence>
<dbReference type="Gene3D" id="2.130.10.10">
    <property type="entry name" value="YVTN repeat-like/Quinoprotein amine dehydrogenase"/>
    <property type="match status" value="1"/>
</dbReference>
<keyword evidence="2 5" id="KW-0853">WD repeat</keyword>
<dbReference type="PANTHER" id="PTHR46200">
    <property type="entry name" value="GATOR COMPLEX PROTEIN WDR24"/>
    <property type="match status" value="1"/>
</dbReference>
<dbReference type="PROSITE" id="PS50294">
    <property type="entry name" value="WD_REPEATS_REGION"/>
    <property type="match status" value="1"/>
</dbReference>
<dbReference type="EMBL" id="BPLQ01011097">
    <property type="protein sequence ID" value="GIY55610.1"/>
    <property type="molecule type" value="Genomic_DNA"/>
</dbReference>
<protein>
    <recommendedName>
        <fullName evidence="4">GATOR2 complex protein WDR24</fullName>
    </recommendedName>
</protein>
<dbReference type="SMART" id="SM00320">
    <property type="entry name" value="WD40"/>
    <property type="match status" value="6"/>
</dbReference>
<evidence type="ECO:0000256" key="2">
    <source>
        <dbReference type="ARBA" id="ARBA00022574"/>
    </source>
</evidence>
<dbReference type="CDD" id="cd16693">
    <property type="entry name" value="mRING-H2-C3H3C2_WDR24"/>
    <property type="match status" value="1"/>
</dbReference>
<feature type="region of interest" description="Disordered" evidence="6">
    <location>
        <begin position="516"/>
        <end position="560"/>
    </location>
</feature>
<dbReference type="InterPro" id="IPR037590">
    <property type="entry name" value="WDR24"/>
</dbReference>
<keyword evidence="8" id="KW-1185">Reference proteome</keyword>
<name>A0AAV4UD08_9ARAC</name>
<comment type="caution">
    <text evidence="7">The sequence shown here is derived from an EMBL/GenBank/DDBJ whole genome shotgun (WGS) entry which is preliminary data.</text>
</comment>
<dbReference type="GO" id="GO:0005829">
    <property type="term" value="C:cytosol"/>
    <property type="evidence" value="ECO:0007669"/>
    <property type="project" value="TreeGrafter"/>
</dbReference>
<dbReference type="InterPro" id="IPR036322">
    <property type="entry name" value="WD40_repeat_dom_sf"/>
</dbReference>
<evidence type="ECO:0000256" key="1">
    <source>
        <dbReference type="ARBA" id="ARBA00008134"/>
    </source>
</evidence>
<dbReference type="GO" id="GO:0034198">
    <property type="term" value="P:cellular response to amino acid starvation"/>
    <property type="evidence" value="ECO:0007669"/>
    <property type="project" value="TreeGrafter"/>
</dbReference>
<comment type="similarity">
    <text evidence="1">Belongs to the WD repeat WDR24 family.</text>
</comment>
<dbReference type="Proteomes" id="UP001054837">
    <property type="component" value="Unassembled WGS sequence"/>
</dbReference>
<sequence>MFFNAPPFEYGYISPQKKNTKGKSEMRGEPSITGQVPVVEPVTHFVPLEGPANALATNRDASQVVVAGRNVFKIFNVEATRFVERLNLRTGKTVDLSYSCADVVWNPTDDAVLATAATNGSVVTWNLNSSHKQDMKFHDHKRTVNKVCFHTTEPHFLLSGSQDGTMKLFDLRKKEATSTFYSLTESVRDVQFCPHHYFSFAAVQESGYVQLWDLRRTDRYERQFAAHSGPVFTCDWHPEEKFLFATAGRDKTIKIWDTSYKENLEHCIQTIASVSRIKWRPSKKYHIASSSLVVDFSVNVWDVRRPFVPFASFCEHKDVATGFAWRAHDLLLTTSKDCTLYQHTFKEASRPADHASPVGLDLNPHGDMSFAYNQNIFKDSSIIKVPTQSSRLLTIGRKTSTMQERFRSSLSALTILKNGHELLSMDWFIETAKQYLLHGKPLPELCEHNANVATQLKRPDVSQTWLILKLLYTSGSMVMSEYSHMMNQDKPDDKAPYTVLEGSQDSMAKHSVRINNGSTYRNHHNSSKSGSRHVSGGSHAAGEKGNTENPEDDSDSGNTEHEQNILTYFDSELVQGDFFFGDADTNLYSMWGDYSHIPSLPTDEDWTLPREAFNIRHPLGDGSPPPELANLPSSPLGAAEEVSDRDFPGDEEEEQSMMMALCNPPRFPAWNFVEHVADVLQFYAEQGDVQMSVSILLVLGDKVRNVVKESLQEQWFHSYLELLNRFKLWNIANEVIALSSLPSISSLNQQSTIVQTLCGKCNRVMNAAGWYCNNCREMSVCAICHQIVHGINVWCQGCAHGGHLRHMQDWFKENKQCPTGCGHLCEFK</sequence>
<evidence type="ECO:0000256" key="6">
    <source>
        <dbReference type="SAM" id="MobiDB-lite"/>
    </source>
</evidence>
<feature type="repeat" description="WD" evidence="5">
    <location>
        <begin position="137"/>
        <end position="179"/>
    </location>
</feature>
<dbReference type="GO" id="GO:0005774">
    <property type="term" value="C:vacuolar membrane"/>
    <property type="evidence" value="ECO:0007669"/>
    <property type="project" value="TreeGrafter"/>
</dbReference>
<dbReference type="AlphaFoldDB" id="A0AAV4UD08"/>
<dbReference type="GO" id="GO:0061700">
    <property type="term" value="C:GATOR2 complex"/>
    <property type="evidence" value="ECO:0007669"/>
    <property type="project" value="TreeGrafter"/>
</dbReference>
<dbReference type="SUPFAM" id="SSF50978">
    <property type="entry name" value="WD40 repeat-like"/>
    <property type="match status" value="1"/>
</dbReference>
<accession>A0AAV4UD08</accession>
<dbReference type="PANTHER" id="PTHR46200:SF1">
    <property type="entry name" value="GATOR COMPLEX PROTEIN WDR24"/>
    <property type="match status" value="1"/>
</dbReference>
<keyword evidence="3" id="KW-0677">Repeat</keyword>
<dbReference type="Pfam" id="PF00400">
    <property type="entry name" value="WD40"/>
    <property type="match status" value="2"/>
</dbReference>
<dbReference type="InterPro" id="IPR015943">
    <property type="entry name" value="WD40/YVTN_repeat-like_dom_sf"/>
</dbReference>
<evidence type="ECO:0000256" key="5">
    <source>
        <dbReference type="PROSITE-ProRule" id="PRU00221"/>
    </source>
</evidence>